<evidence type="ECO:0000313" key="2">
    <source>
        <dbReference type="Proteomes" id="UP000188318"/>
    </source>
</evidence>
<organism evidence="1 2">
    <name type="scientific">Aspergillus carbonarius (strain ITEM 5010)</name>
    <dbReference type="NCBI Taxonomy" id="602072"/>
    <lineage>
        <taxon>Eukaryota</taxon>
        <taxon>Fungi</taxon>
        <taxon>Dikarya</taxon>
        <taxon>Ascomycota</taxon>
        <taxon>Pezizomycotina</taxon>
        <taxon>Eurotiomycetes</taxon>
        <taxon>Eurotiomycetidae</taxon>
        <taxon>Eurotiales</taxon>
        <taxon>Aspergillaceae</taxon>
        <taxon>Aspergillus</taxon>
        <taxon>Aspergillus subgen. Circumdati</taxon>
    </lineage>
</organism>
<dbReference type="OrthoDB" id="5335812at2759"/>
<dbReference type="PANTHER" id="PTHR42087:SF2">
    <property type="match status" value="1"/>
</dbReference>
<dbReference type="Proteomes" id="UP000188318">
    <property type="component" value="Unassembled WGS sequence"/>
</dbReference>
<dbReference type="EMBL" id="KV907494">
    <property type="protein sequence ID" value="OOG00232.1"/>
    <property type="molecule type" value="Genomic_DNA"/>
</dbReference>
<dbReference type="VEuPathDB" id="FungiDB:ASPCADRAFT_204132"/>
<sequence>MVHPEFSRAALHGGQEYKEGLPSWFSTWDSHSSKFPSVHPDPPPAIAAISTCPFPMAVNMNVNMTLPPSGKESWPTSPPYIEFHDPFSAASLAYAEPLCLDMDTEGSPGRPERPALAVPMTPSSPGWPNHEPYPIQGQGVPRTGAEDIPEPATDFSPDLLDSWYPRYLACTQFFVAHAQHTPVVQSLAAFLNIRLPCQQPGSPAAHVSLRTYIRRLIVTGHDSPSVLEAFFGEEWAGGVGSMVKQERVNYLFTAKSGGWASTKAAYDILPDEQTPFLRPLRAPAEEELQEAESRWSEWLAMEDWMVGPRSPW</sequence>
<gene>
    <name evidence="1" type="ORF">ASPCADRAFT_204132</name>
</gene>
<keyword evidence="2" id="KW-1185">Reference proteome</keyword>
<dbReference type="AlphaFoldDB" id="A0A1R3S0K2"/>
<accession>A0A1R3S0K2</accession>
<protein>
    <submittedName>
        <fullName evidence="1">Uncharacterized protein</fullName>
    </submittedName>
</protein>
<proteinExistence type="predicted"/>
<name>A0A1R3S0K2_ASPC5</name>
<evidence type="ECO:0000313" key="1">
    <source>
        <dbReference type="EMBL" id="OOG00232.1"/>
    </source>
</evidence>
<dbReference type="OMA" id="PPYVEFH"/>
<dbReference type="InterPro" id="IPR053267">
    <property type="entry name" value="Verrucosidin_biosynth-assoc"/>
</dbReference>
<dbReference type="PANTHER" id="PTHR42087">
    <property type="entry name" value="ILP IS AN APOPTOSIS INHIBITOR"/>
    <property type="match status" value="1"/>
</dbReference>
<reference evidence="2" key="1">
    <citation type="journal article" date="2017" name="Genome Biol.">
        <title>Comparative genomics reveals high biological diversity and specific adaptations in the industrially and medically important fungal genus Aspergillus.</title>
        <authorList>
            <person name="de Vries R.P."/>
            <person name="Riley R."/>
            <person name="Wiebenga A."/>
            <person name="Aguilar-Osorio G."/>
            <person name="Amillis S."/>
            <person name="Uchima C.A."/>
            <person name="Anderluh G."/>
            <person name="Asadollahi M."/>
            <person name="Askin M."/>
            <person name="Barry K."/>
            <person name="Battaglia E."/>
            <person name="Bayram O."/>
            <person name="Benocci T."/>
            <person name="Braus-Stromeyer S.A."/>
            <person name="Caldana C."/>
            <person name="Canovas D."/>
            <person name="Cerqueira G.C."/>
            <person name="Chen F."/>
            <person name="Chen W."/>
            <person name="Choi C."/>
            <person name="Clum A."/>
            <person name="Dos Santos R.A."/>
            <person name="Damasio A.R."/>
            <person name="Diallinas G."/>
            <person name="Emri T."/>
            <person name="Fekete E."/>
            <person name="Flipphi M."/>
            <person name="Freyberg S."/>
            <person name="Gallo A."/>
            <person name="Gournas C."/>
            <person name="Habgood R."/>
            <person name="Hainaut M."/>
            <person name="Harispe M.L."/>
            <person name="Henrissat B."/>
            <person name="Hilden K.S."/>
            <person name="Hope R."/>
            <person name="Hossain A."/>
            <person name="Karabika E."/>
            <person name="Karaffa L."/>
            <person name="Karanyi Z."/>
            <person name="Krasevec N."/>
            <person name="Kuo A."/>
            <person name="Kusch H."/>
            <person name="LaButti K."/>
            <person name="Lagendijk E.L."/>
            <person name="Lapidus A."/>
            <person name="Levasseur A."/>
            <person name="Lindquist E."/>
            <person name="Lipzen A."/>
            <person name="Logrieco A.F."/>
            <person name="MacCabe A."/>
            <person name="Maekelae M.R."/>
            <person name="Malavazi I."/>
            <person name="Melin P."/>
            <person name="Meyer V."/>
            <person name="Mielnichuk N."/>
            <person name="Miskei M."/>
            <person name="Molnar A.P."/>
            <person name="Mule G."/>
            <person name="Ngan C.Y."/>
            <person name="Orejas M."/>
            <person name="Orosz E."/>
            <person name="Ouedraogo J.P."/>
            <person name="Overkamp K.M."/>
            <person name="Park H.-S."/>
            <person name="Perrone G."/>
            <person name="Piumi F."/>
            <person name="Punt P.J."/>
            <person name="Ram A.F."/>
            <person name="Ramon A."/>
            <person name="Rauscher S."/>
            <person name="Record E."/>
            <person name="Riano-Pachon D.M."/>
            <person name="Robert V."/>
            <person name="Roehrig J."/>
            <person name="Ruller R."/>
            <person name="Salamov A."/>
            <person name="Salih N.S."/>
            <person name="Samson R.A."/>
            <person name="Sandor E."/>
            <person name="Sanguinetti M."/>
            <person name="Schuetze T."/>
            <person name="Sepcic K."/>
            <person name="Shelest E."/>
            <person name="Sherlock G."/>
            <person name="Sophianopoulou V."/>
            <person name="Squina F.M."/>
            <person name="Sun H."/>
            <person name="Susca A."/>
            <person name="Todd R.B."/>
            <person name="Tsang A."/>
            <person name="Unkles S.E."/>
            <person name="van de Wiele N."/>
            <person name="van Rossen-Uffink D."/>
            <person name="Oliveira J.V."/>
            <person name="Vesth T.C."/>
            <person name="Visser J."/>
            <person name="Yu J.-H."/>
            <person name="Zhou M."/>
            <person name="Andersen M.R."/>
            <person name="Archer D.B."/>
            <person name="Baker S.E."/>
            <person name="Benoit I."/>
            <person name="Brakhage A.A."/>
            <person name="Braus G.H."/>
            <person name="Fischer R."/>
            <person name="Frisvad J.C."/>
            <person name="Goldman G.H."/>
            <person name="Houbraken J."/>
            <person name="Oakley B."/>
            <person name="Pocsi I."/>
            <person name="Scazzocchio C."/>
            <person name="Seiboth B."/>
            <person name="vanKuyk P.A."/>
            <person name="Wortman J."/>
            <person name="Dyer P.S."/>
            <person name="Grigoriev I.V."/>
        </authorList>
    </citation>
    <scope>NUCLEOTIDE SEQUENCE [LARGE SCALE GENOMIC DNA]</scope>
    <source>
        <strain evidence="2">ITEM 5010</strain>
    </source>
</reference>